<evidence type="ECO:0000313" key="6">
    <source>
        <dbReference type="Proteomes" id="UP001447188"/>
    </source>
</evidence>
<sequence>MIQESAFIRRVGELLPQQGYINPALASLNYKSTQVPKGGEILCAGTLGRQVVTIGDGIAMRYRLLPDGGRQIIMFLMPGDVCSPHIYPTTIDHSVAAVTPVRVDRFECEALIGLTNVIVGLNQALWTLAEQQNAIMRDHITSLGRGDTRLRVAMLLIEMVNRLRVKGRNGPVLIPVTQSLMADAIGVTHIHFNRILSEMSRRDIVDTCRGSVIVKNLAWLERLTTEFTCAA</sequence>
<proteinExistence type="predicted"/>
<dbReference type="InterPro" id="IPR014710">
    <property type="entry name" value="RmlC-like_jellyroll"/>
</dbReference>
<comment type="caution">
    <text evidence="5">The sequence shown here is derived from an EMBL/GenBank/DDBJ whole genome shotgun (WGS) entry which is preliminary data.</text>
</comment>
<name>A0ABR3G2L5_9PEZI</name>
<keyword evidence="2" id="KW-0238">DNA-binding</keyword>
<dbReference type="Pfam" id="PF13545">
    <property type="entry name" value="HTH_Crp_2"/>
    <property type="match status" value="1"/>
</dbReference>
<dbReference type="InterPro" id="IPR036390">
    <property type="entry name" value="WH_DNA-bd_sf"/>
</dbReference>
<keyword evidence="1" id="KW-0805">Transcription regulation</keyword>
<gene>
    <name evidence="5" type="ORF">Q9L58_010967</name>
</gene>
<dbReference type="InterPro" id="IPR012318">
    <property type="entry name" value="HTH_CRP"/>
</dbReference>
<dbReference type="Gene3D" id="1.10.10.10">
    <property type="entry name" value="Winged helix-like DNA-binding domain superfamily/Winged helix DNA-binding domain"/>
    <property type="match status" value="1"/>
</dbReference>
<evidence type="ECO:0000313" key="5">
    <source>
        <dbReference type="EMBL" id="KAL0630187.1"/>
    </source>
</evidence>
<accession>A0ABR3G2L5</accession>
<feature type="domain" description="HTH crp-type" evidence="4">
    <location>
        <begin position="146"/>
        <end position="218"/>
    </location>
</feature>
<dbReference type="EMBL" id="JBBBZM010001008">
    <property type="protein sequence ID" value="KAL0630187.1"/>
    <property type="molecule type" value="Genomic_DNA"/>
</dbReference>
<evidence type="ECO:0000256" key="2">
    <source>
        <dbReference type="ARBA" id="ARBA00023125"/>
    </source>
</evidence>
<dbReference type="SUPFAM" id="SSF51206">
    <property type="entry name" value="cAMP-binding domain-like"/>
    <property type="match status" value="1"/>
</dbReference>
<dbReference type="Gene3D" id="2.60.120.10">
    <property type="entry name" value="Jelly Rolls"/>
    <property type="match status" value="1"/>
</dbReference>
<keyword evidence="3" id="KW-0804">Transcription</keyword>
<evidence type="ECO:0000256" key="1">
    <source>
        <dbReference type="ARBA" id="ARBA00023015"/>
    </source>
</evidence>
<evidence type="ECO:0000259" key="4">
    <source>
        <dbReference type="PROSITE" id="PS51063"/>
    </source>
</evidence>
<dbReference type="Proteomes" id="UP001447188">
    <property type="component" value="Unassembled WGS sequence"/>
</dbReference>
<reference evidence="5 6" key="1">
    <citation type="submission" date="2024-02" db="EMBL/GenBank/DDBJ databases">
        <title>Discinaceae phylogenomics.</title>
        <authorList>
            <person name="Dirks A.C."/>
            <person name="James T.Y."/>
        </authorList>
    </citation>
    <scope>NUCLEOTIDE SEQUENCE [LARGE SCALE GENOMIC DNA]</scope>
    <source>
        <strain evidence="5 6">ACD0624</strain>
    </source>
</reference>
<dbReference type="SUPFAM" id="SSF46785">
    <property type="entry name" value="Winged helix' DNA-binding domain"/>
    <property type="match status" value="1"/>
</dbReference>
<dbReference type="InterPro" id="IPR036388">
    <property type="entry name" value="WH-like_DNA-bd_sf"/>
</dbReference>
<evidence type="ECO:0000256" key="3">
    <source>
        <dbReference type="ARBA" id="ARBA00023163"/>
    </source>
</evidence>
<dbReference type="InterPro" id="IPR018490">
    <property type="entry name" value="cNMP-bd_dom_sf"/>
</dbReference>
<keyword evidence="6" id="KW-1185">Reference proteome</keyword>
<dbReference type="PROSITE" id="PS51063">
    <property type="entry name" value="HTH_CRP_2"/>
    <property type="match status" value="1"/>
</dbReference>
<organism evidence="5 6">
    <name type="scientific">Discina gigas</name>
    <dbReference type="NCBI Taxonomy" id="1032678"/>
    <lineage>
        <taxon>Eukaryota</taxon>
        <taxon>Fungi</taxon>
        <taxon>Dikarya</taxon>
        <taxon>Ascomycota</taxon>
        <taxon>Pezizomycotina</taxon>
        <taxon>Pezizomycetes</taxon>
        <taxon>Pezizales</taxon>
        <taxon>Discinaceae</taxon>
        <taxon>Discina</taxon>
    </lineage>
</organism>
<protein>
    <recommendedName>
        <fullName evidence="4">HTH crp-type domain-containing protein</fullName>
    </recommendedName>
</protein>